<evidence type="ECO:0000313" key="3">
    <source>
        <dbReference type="EMBL" id="GFU58102.1"/>
    </source>
</evidence>
<gene>
    <name evidence="3" type="primary">AVEN_7917_1</name>
    <name evidence="3" type="ORF">NPIL_295731</name>
</gene>
<dbReference type="OrthoDB" id="120976at2759"/>
<accession>A0A8X6QYS8</accession>
<protein>
    <recommendedName>
        <fullName evidence="2">DUF4590 domain-containing protein</fullName>
    </recommendedName>
</protein>
<dbReference type="Pfam" id="PF15257">
    <property type="entry name" value="DUF4590"/>
    <property type="match status" value="1"/>
</dbReference>
<keyword evidence="4" id="KW-1185">Reference proteome</keyword>
<proteinExistence type="predicted"/>
<organism evidence="3 4">
    <name type="scientific">Nephila pilipes</name>
    <name type="common">Giant wood spider</name>
    <name type="synonym">Nephila maculata</name>
    <dbReference type="NCBI Taxonomy" id="299642"/>
    <lineage>
        <taxon>Eukaryota</taxon>
        <taxon>Metazoa</taxon>
        <taxon>Ecdysozoa</taxon>
        <taxon>Arthropoda</taxon>
        <taxon>Chelicerata</taxon>
        <taxon>Arachnida</taxon>
        <taxon>Araneae</taxon>
        <taxon>Araneomorphae</taxon>
        <taxon>Entelegynae</taxon>
        <taxon>Araneoidea</taxon>
        <taxon>Nephilidae</taxon>
        <taxon>Nephila</taxon>
    </lineage>
</organism>
<dbReference type="EMBL" id="BMAW01040021">
    <property type="protein sequence ID" value="GFU58102.1"/>
    <property type="molecule type" value="Genomic_DNA"/>
</dbReference>
<reference evidence="3" key="1">
    <citation type="submission" date="2020-08" db="EMBL/GenBank/DDBJ databases">
        <title>Multicomponent nature underlies the extraordinary mechanical properties of spider dragline silk.</title>
        <authorList>
            <person name="Kono N."/>
            <person name="Nakamura H."/>
            <person name="Mori M."/>
            <person name="Yoshida Y."/>
            <person name="Ohtoshi R."/>
            <person name="Malay A.D."/>
            <person name="Moran D.A.P."/>
            <person name="Tomita M."/>
            <person name="Numata K."/>
            <person name="Arakawa K."/>
        </authorList>
    </citation>
    <scope>NUCLEOTIDE SEQUENCE</scope>
</reference>
<dbReference type="PANTHER" id="PTHR23034">
    <property type="entry name" value="GLUTAMATE-RICH PROTEIN 3"/>
    <property type="match status" value="1"/>
</dbReference>
<name>A0A8X6QYS8_NEPPI</name>
<dbReference type="InterPro" id="IPR027962">
    <property type="entry name" value="ERICH3"/>
</dbReference>
<dbReference type="InterPro" id="IPR048257">
    <property type="entry name" value="DUF4590"/>
</dbReference>
<comment type="caution">
    <text evidence="3">The sequence shown here is derived from an EMBL/GenBank/DDBJ whole genome shotgun (WGS) entry which is preliminary data.</text>
</comment>
<feature type="compositionally biased region" description="Low complexity" evidence="1">
    <location>
        <begin position="491"/>
        <end position="506"/>
    </location>
</feature>
<dbReference type="Proteomes" id="UP000887013">
    <property type="component" value="Unassembled WGS sequence"/>
</dbReference>
<evidence type="ECO:0000259" key="2">
    <source>
        <dbReference type="Pfam" id="PF15257"/>
    </source>
</evidence>
<dbReference type="AlphaFoldDB" id="A0A8X6QYS8"/>
<dbReference type="PANTHER" id="PTHR23034:SF2">
    <property type="entry name" value="GLUTAMATE-RICH PROTEIN 3"/>
    <property type="match status" value="1"/>
</dbReference>
<feature type="domain" description="DUF4590" evidence="2">
    <location>
        <begin position="274"/>
        <end position="373"/>
    </location>
</feature>
<feature type="region of interest" description="Disordered" evidence="1">
    <location>
        <begin position="490"/>
        <end position="531"/>
    </location>
</feature>
<sequence>MWTIAAVNKKIDGPLGTYNGLTDIHLAHYFSRPSQQSHLKAAKLITNDGTIIPEQKVKIATLQYEKKKKMYDMLANTVIQTAAHKEGSWNKKLSNYLEDVLKMDNVEKIKGGSRKKREIPCNGYLKSSSIPASFEHYEICKWFNDKIHEKIVPPIPRSAPTTVRNPFKNSVSNLHFNVSKLKRCFSAKETSPYVFPLFLTGSFTHNSQKSFQKSVLQKKKKKKCKKNAIDVEVKNSNSADIASSKITKLSIPDQSFNIDHCKVTLYYHGHSPLTTSQIDVVEEMIIRQQHCGGTPVIIYKGQISSNESFTFICLDHDGFTFSITVFLDGIRYLKLSSCCIFRYSPGKRLGGSSGCFSIQDIQGGKPCLKCQYRENGSDGMDLTRKFMSSENARSLEPDSAGVMISNFNEGHFAEVAENDSIMNHKSENDTEDRASSVASEVIHSPSEEIAENLEIIDDNQDTIIDTDVMEDVIENSDANISIEENLNVVTESSSDSESSANSIADSVKNVRAEELQVKPYESENSDEDDEVKEYVVVASVHGSPTNSS</sequence>
<evidence type="ECO:0000313" key="4">
    <source>
        <dbReference type="Proteomes" id="UP000887013"/>
    </source>
</evidence>
<evidence type="ECO:0000256" key="1">
    <source>
        <dbReference type="SAM" id="MobiDB-lite"/>
    </source>
</evidence>